<dbReference type="PROSITE" id="PS50026">
    <property type="entry name" value="EGF_3"/>
    <property type="match status" value="1"/>
</dbReference>
<name>A0ABQ8JBN2_DERPT</name>
<comment type="caution">
    <text evidence="4">Lacks conserved residue(s) required for the propagation of feature annotation.</text>
</comment>
<dbReference type="CDD" id="cd00053">
    <property type="entry name" value="EGF"/>
    <property type="match status" value="1"/>
</dbReference>
<dbReference type="InterPro" id="IPR013783">
    <property type="entry name" value="Ig-like_fold"/>
</dbReference>
<feature type="non-terminal residue" evidence="9">
    <location>
        <position position="1"/>
    </location>
</feature>
<proteinExistence type="predicted"/>
<protein>
    <submittedName>
        <fullName evidence="9">Negative regulator of glucose-controlled proteins</fullName>
    </submittedName>
</protein>
<dbReference type="PROSITE" id="PS01186">
    <property type="entry name" value="EGF_2"/>
    <property type="match status" value="1"/>
</dbReference>
<feature type="region of interest" description="Disordered" evidence="6">
    <location>
        <begin position="397"/>
        <end position="426"/>
    </location>
</feature>
<dbReference type="PROSITE" id="PS00022">
    <property type="entry name" value="EGF_1"/>
    <property type="match status" value="1"/>
</dbReference>
<dbReference type="InterPro" id="IPR007110">
    <property type="entry name" value="Ig-like_dom"/>
</dbReference>
<evidence type="ECO:0000259" key="7">
    <source>
        <dbReference type="PROSITE" id="PS50026"/>
    </source>
</evidence>
<organism evidence="9 10">
    <name type="scientific">Dermatophagoides pteronyssinus</name>
    <name type="common">European house dust mite</name>
    <dbReference type="NCBI Taxonomy" id="6956"/>
    <lineage>
        <taxon>Eukaryota</taxon>
        <taxon>Metazoa</taxon>
        <taxon>Ecdysozoa</taxon>
        <taxon>Arthropoda</taxon>
        <taxon>Chelicerata</taxon>
        <taxon>Arachnida</taxon>
        <taxon>Acari</taxon>
        <taxon>Acariformes</taxon>
        <taxon>Sarcoptiformes</taxon>
        <taxon>Astigmata</taxon>
        <taxon>Psoroptidia</taxon>
        <taxon>Analgoidea</taxon>
        <taxon>Pyroglyphidae</taxon>
        <taxon>Dermatophagoidinae</taxon>
        <taxon>Dermatophagoides</taxon>
    </lineage>
</organism>
<dbReference type="InterPro" id="IPR050958">
    <property type="entry name" value="Cell_Adh-Cytoskel_Orgn"/>
</dbReference>
<feature type="compositionally biased region" description="Low complexity" evidence="6">
    <location>
        <begin position="403"/>
        <end position="419"/>
    </location>
</feature>
<keyword evidence="4" id="KW-0245">EGF-like domain</keyword>
<keyword evidence="1" id="KW-0732">Signal</keyword>
<dbReference type="Gene3D" id="2.10.25.10">
    <property type="entry name" value="Laminin"/>
    <property type="match status" value="1"/>
</dbReference>
<evidence type="ECO:0000313" key="9">
    <source>
        <dbReference type="EMBL" id="KAH9419815.1"/>
    </source>
</evidence>
<keyword evidence="2 4" id="KW-1015">Disulfide bond</keyword>
<dbReference type="PANTHER" id="PTHR45080:SF8">
    <property type="entry name" value="IG-LIKE DOMAIN-CONTAINING PROTEIN"/>
    <property type="match status" value="1"/>
</dbReference>
<dbReference type="SMART" id="SM00408">
    <property type="entry name" value="IGc2"/>
    <property type="match status" value="1"/>
</dbReference>
<evidence type="ECO:0000256" key="1">
    <source>
        <dbReference type="ARBA" id="ARBA00022729"/>
    </source>
</evidence>
<feature type="compositionally biased region" description="Low complexity" evidence="6">
    <location>
        <begin position="34"/>
        <end position="46"/>
    </location>
</feature>
<feature type="domain" description="EGF-like" evidence="7">
    <location>
        <begin position="485"/>
        <end position="524"/>
    </location>
</feature>
<evidence type="ECO:0000256" key="5">
    <source>
        <dbReference type="SAM" id="Coils"/>
    </source>
</evidence>
<dbReference type="SMART" id="SM00409">
    <property type="entry name" value="IG"/>
    <property type="match status" value="1"/>
</dbReference>
<dbReference type="InterPro" id="IPR003599">
    <property type="entry name" value="Ig_sub"/>
</dbReference>
<evidence type="ECO:0000256" key="3">
    <source>
        <dbReference type="ARBA" id="ARBA00023319"/>
    </source>
</evidence>
<accession>A0ABQ8JBN2</accession>
<dbReference type="InterPro" id="IPR036179">
    <property type="entry name" value="Ig-like_dom_sf"/>
</dbReference>
<dbReference type="InterPro" id="IPR013098">
    <property type="entry name" value="Ig_I-set"/>
</dbReference>
<evidence type="ECO:0000256" key="2">
    <source>
        <dbReference type="ARBA" id="ARBA00023157"/>
    </source>
</evidence>
<dbReference type="EMBL" id="NJHN03000054">
    <property type="protein sequence ID" value="KAH9419815.1"/>
    <property type="molecule type" value="Genomic_DNA"/>
</dbReference>
<dbReference type="Proteomes" id="UP000887458">
    <property type="component" value="Unassembled WGS sequence"/>
</dbReference>
<dbReference type="InterPro" id="IPR003598">
    <property type="entry name" value="Ig_sub2"/>
</dbReference>
<dbReference type="Pfam" id="PF07679">
    <property type="entry name" value="I-set"/>
    <property type="match status" value="1"/>
</dbReference>
<comment type="caution">
    <text evidence="9">The sequence shown here is derived from an EMBL/GenBank/DDBJ whole genome shotgun (WGS) entry which is preliminary data.</text>
</comment>
<dbReference type="InterPro" id="IPR000742">
    <property type="entry name" value="EGF"/>
</dbReference>
<keyword evidence="5" id="KW-0175">Coiled coil</keyword>
<dbReference type="PROSITE" id="PS50835">
    <property type="entry name" value="IG_LIKE"/>
    <property type="match status" value="1"/>
</dbReference>
<evidence type="ECO:0000313" key="10">
    <source>
        <dbReference type="Proteomes" id="UP000887458"/>
    </source>
</evidence>
<reference evidence="9 10" key="2">
    <citation type="journal article" date="2022" name="Mol. Biol. Evol.">
        <title>Comparative Genomics Reveals Insights into the Divergent Evolution of Astigmatic Mites and Household Pest Adaptations.</title>
        <authorList>
            <person name="Xiong Q."/>
            <person name="Wan A.T."/>
            <person name="Liu X."/>
            <person name="Fung C.S."/>
            <person name="Xiao X."/>
            <person name="Malainual N."/>
            <person name="Hou J."/>
            <person name="Wang L."/>
            <person name="Wang M."/>
            <person name="Yang K.Y."/>
            <person name="Cui Y."/>
            <person name="Leung E.L."/>
            <person name="Nong W."/>
            <person name="Shin S.K."/>
            <person name="Au S.W."/>
            <person name="Jeong K.Y."/>
            <person name="Chew F.T."/>
            <person name="Hui J.H."/>
            <person name="Leung T.F."/>
            <person name="Tungtrongchitr A."/>
            <person name="Zhong N."/>
            <person name="Liu Z."/>
            <person name="Tsui S.K."/>
        </authorList>
    </citation>
    <scope>NUCLEOTIDE SEQUENCE [LARGE SCALE GENOMIC DNA]</scope>
    <source>
        <strain evidence="9">Derp</strain>
    </source>
</reference>
<evidence type="ECO:0000259" key="8">
    <source>
        <dbReference type="PROSITE" id="PS50835"/>
    </source>
</evidence>
<keyword evidence="10" id="KW-1185">Reference proteome</keyword>
<dbReference type="SUPFAM" id="SSF57196">
    <property type="entry name" value="EGF/Laminin"/>
    <property type="match status" value="1"/>
</dbReference>
<gene>
    <name evidence="9" type="primary">NRG2</name>
    <name evidence="9" type="ORF">DERP_001646</name>
</gene>
<feature type="domain" description="Ig-like" evidence="8">
    <location>
        <begin position="287"/>
        <end position="375"/>
    </location>
</feature>
<feature type="disulfide bond" evidence="4">
    <location>
        <begin position="514"/>
        <end position="523"/>
    </location>
</feature>
<evidence type="ECO:0000256" key="4">
    <source>
        <dbReference type="PROSITE-ProRule" id="PRU00076"/>
    </source>
</evidence>
<dbReference type="PANTHER" id="PTHR45080">
    <property type="entry name" value="CONTACTIN 5"/>
    <property type="match status" value="1"/>
</dbReference>
<keyword evidence="3" id="KW-0393">Immunoglobulin domain</keyword>
<sequence>QQQQQQRPQAIGISSDWIRKRSHQPPLLYNLGLSSSPSSSQSSSSSVFKNSYYRQHYQQQQQQKHQQLQLQHQRLQQQQLQQQQQCPDGPPEQWSQQLDVAGKALLSPIVFYGELISLAEDYGGRIGATFRLLKLIKPDMSKISTINNYPNTNDDLSILIPNPNYETQIKLYFVRNQNESMETPFCAIYMPQIWEKLRTKTRYILFAQQQILSTRGFMLPPISSSSSLSNNDLHKQFNNRLITNDNNHHRIIGHQLISMITYTIPETLSRNTSRLVRKILCRDCAKPARIIHSSRERLDIISKQNITLSCRVDGNPIPWIEWYRNGRRLRTRRRVKINTRRRISQLTIIRASVRRDHGTYECRAMNVVSKEPSVKRFHVNVQWPINHLKHRKTLLGKHHRNPSSSTSFTSSTSSSSYSSGVRKTKIDNDNTRNNVIIGTNHYNIHQITDNNDNSDDIFNYNHQQQMNNNNNNNDGIGNQNIYSEIPQPCPIASFCLNGGTCSLYKHLGEYVCECADGYKGHRCEYKDLQKYPVKTLVDYDPVVVVRQPAHSYSVSVFFLSFFVAIS</sequence>
<dbReference type="Pfam" id="PF00008">
    <property type="entry name" value="EGF"/>
    <property type="match status" value="1"/>
</dbReference>
<feature type="coiled-coil region" evidence="5">
    <location>
        <begin position="58"/>
        <end position="85"/>
    </location>
</feature>
<reference evidence="9 10" key="1">
    <citation type="journal article" date="2018" name="J. Allergy Clin. Immunol.">
        <title>High-quality assembly of Dermatophagoides pteronyssinus genome and transcriptome reveals a wide range of novel allergens.</title>
        <authorList>
            <person name="Liu X.Y."/>
            <person name="Yang K.Y."/>
            <person name="Wang M.Q."/>
            <person name="Kwok J.S."/>
            <person name="Zeng X."/>
            <person name="Yang Z."/>
            <person name="Xiao X.J."/>
            <person name="Lau C.P."/>
            <person name="Li Y."/>
            <person name="Huang Z.M."/>
            <person name="Ba J.G."/>
            <person name="Yim A.K."/>
            <person name="Ouyang C.Y."/>
            <person name="Ngai S.M."/>
            <person name="Chan T.F."/>
            <person name="Leung E.L."/>
            <person name="Liu L."/>
            <person name="Liu Z.G."/>
            <person name="Tsui S.K."/>
        </authorList>
    </citation>
    <scope>NUCLEOTIDE SEQUENCE [LARGE SCALE GENOMIC DNA]</scope>
    <source>
        <strain evidence="9">Derp</strain>
    </source>
</reference>
<dbReference type="SUPFAM" id="SSF48726">
    <property type="entry name" value="Immunoglobulin"/>
    <property type="match status" value="1"/>
</dbReference>
<dbReference type="SMART" id="SM00181">
    <property type="entry name" value="EGF"/>
    <property type="match status" value="1"/>
</dbReference>
<dbReference type="CDD" id="cd00096">
    <property type="entry name" value="Ig"/>
    <property type="match status" value="1"/>
</dbReference>
<feature type="region of interest" description="Disordered" evidence="6">
    <location>
        <begin position="28"/>
        <end position="47"/>
    </location>
</feature>
<dbReference type="Gene3D" id="2.60.40.10">
    <property type="entry name" value="Immunoglobulins"/>
    <property type="match status" value="1"/>
</dbReference>
<feature type="disulfide bond" evidence="4">
    <location>
        <begin position="495"/>
        <end position="512"/>
    </location>
</feature>
<evidence type="ECO:0000256" key="6">
    <source>
        <dbReference type="SAM" id="MobiDB-lite"/>
    </source>
</evidence>